<dbReference type="Proteomes" id="UP001214441">
    <property type="component" value="Unassembled WGS sequence"/>
</dbReference>
<name>A0ABT7A5R8_9ACTN</name>
<proteinExistence type="predicted"/>
<evidence type="ECO:0000313" key="1">
    <source>
        <dbReference type="EMBL" id="MDJ1136636.1"/>
    </source>
</evidence>
<keyword evidence="2" id="KW-1185">Reference proteome</keyword>
<protein>
    <submittedName>
        <fullName evidence="1">Uncharacterized protein</fullName>
    </submittedName>
</protein>
<dbReference type="RefSeq" id="WP_274043899.1">
    <property type="nucleotide sequence ID" value="NZ_JANCPR020000043.1"/>
</dbReference>
<gene>
    <name evidence="1" type="ORF">NMN56_032755</name>
</gene>
<accession>A0ABT7A5R8</accession>
<organism evidence="1 2">
    <name type="scientific">Streptomyces iconiensis</name>
    <dbReference type="NCBI Taxonomy" id="1384038"/>
    <lineage>
        <taxon>Bacteria</taxon>
        <taxon>Bacillati</taxon>
        <taxon>Actinomycetota</taxon>
        <taxon>Actinomycetes</taxon>
        <taxon>Kitasatosporales</taxon>
        <taxon>Streptomycetaceae</taxon>
        <taxon>Streptomyces</taxon>
    </lineage>
</organism>
<dbReference type="EMBL" id="JANCPR020000043">
    <property type="protein sequence ID" value="MDJ1136636.1"/>
    <property type="molecule type" value="Genomic_DNA"/>
</dbReference>
<evidence type="ECO:0000313" key="2">
    <source>
        <dbReference type="Proteomes" id="UP001214441"/>
    </source>
</evidence>
<sequence length="160" mass="18592">MPHHAAWPQTERAFASLTGSEAEAVRERDDRRLQLEKSRVAPHIAEKMKEPTHSVFRMMKEWELMVEAVAREGDVEPRPLLDDYLFALDTRAGLEEALHDLAPRPPGPLAETLESLDQRFLHHTLPDNPTDEATLSPWLTPMERRPPLWLWNRRPQVNPW</sequence>
<comment type="caution">
    <text evidence="1">The sequence shown here is derived from an EMBL/GenBank/DDBJ whole genome shotgun (WGS) entry which is preliminary data.</text>
</comment>
<reference evidence="1 2" key="1">
    <citation type="submission" date="2023-05" db="EMBL/GenBank/DDBJ databases">
        <title>Streptantibioticus silvisoli sp. nov., acidotolerant actinomycetes 1 from pine litter.</title>
        <authorList>
            <person name="Swiecimska M."/>
            <person name="Golinska P."/>
            <person name="Sangal V."/>
            <person name="Wachnowicz B."/>
            <person name="Goodfellow M."/>
        </authorList>
    </citation>
    <scope>NUCLEOTIDE SEQUENCE [LARGE SCALE GENOMIC DNA]</scope>
    <source>
        <strain evidence="1 2">DSM 42109</strain>
    </source>
</reference>